<dbReference type="InterPro" id="IPR011701">
    <property type="entry name" value="MFS"/>
</dbReference>
<feature type="transmembrane region" description="Helical" evidence="6">
    <location>
        <begin position="317"/>
        <end position="337"/>
    </location>
</feature>
<keyword evidence="5 6" id="KW-0472">Membrane</keyword>
<evidence type="ECO:0000256" key="2">
    <source>
        <dbReference type="ARBA" id="ARBA00022448"/>
    </source>
</evidence>
<evidence type="ECO:0008006" key="9">
    <source>
        <dbReference type="Google" id="ProtNLM"/>
    </source>
</evidence>
<accession>A0A4U0WQK0</accession>
<comment type="subcellular location">
    <subcellularLocation>
        <location evidence="1">Membrane</location>
        <topology evidence="1">Multi-pass membrane protein</topology>
    </subcellularLocation>
</comment>
<evidence type="ECO:0000313" key="7">
    <source>
        <dbReference type="EMBL" id="TKA65682.1"/>
    </source>
</evidence>
<dbReference type="InterPro" id="IPR036259">
    <property type="entry name" value="MFS_trans_sf"/>
</dbReference>
<dbReference type="GO" id="GO:0016020">
    <property type="term" value="C:membrane"/>
    <property type="evidence" value="ECO:0007669"/>
    <property type="project" value="UniProtKB-SubCell"/>
</dbReference>
<organism evidence="7 8">
    <name type="scientific">Friedmanniomyces simplex</name>
    <dbReference type="NCBI Taxonomy" id="329884"/>
    <lineage>
        <taxon>Eukaryota</taxon>
        <taxon>Fungi</taxon>
        <taxon>Dikarya</taxon>
        <taxon>Ascomycota</taxon>
        <taxon>Pezizomycotina</taxon>
        <taxon>Dothideomycetes</taxon>
        <taxon>Dothideomycetidae</taxon>
        <taxon>Mycosphaerellales</taxon>
        <taxon>Teratosphaeriaceae</taxon>
        <taxon>Friedmanniomyces</taxon>
    </lineage>
</organism>
<reference evidence="7 8" key="1">
    <citation type="submission" date="2017-03" db="EMBL/GenBank/DDBJ databases">
        <title>Genomes of endolithic fungi from Antarctica.</title>
        <authorList>
            <person name="Coleine C."/>
            <person name="Masonjones S."/>
            <person name="Stajich J.E."/>
        </authorList>
    </citation>
    <scope>NUCLEOTIDE SEQUENCE [LARGE SCALE GENOMIC DNA]</scope>
    <source>
        <strain evidence="7 8">CCFEE 5184</strain>
    </source>
</reference>
<keyword evidence="8" id="KW-1185">Reference proteome</keyword>
<feature type="transmembrane region" description="Helical" evidence="6">
    <location>
        <begin position="529"/>
        <end position="549"/>
    </location>
</feature>
<feature type="transmembrane region" description="Helical" evidence="6">
    <location>
        <begin position="349"/>
        <end position="372"/>
    </location>
</feature>
<sequence>MERMERQWATCRRIFGKPQFDPPPYSFSRSRAQSLGKSLPPPQYYQLDNPPVTGIDKPAMPRDSLVLVTGANGWQGMHVVDQLLEHGYRVRGTLRDDEKAIGTARYFTSRYGPGRFTTIIIPDMAQPGAFDFAARDSGAINVLEAAAKESSVERFVYCSASAAAVSQGTGYCNEVTHESWNRALFKVVWEPHPYESDGAYAVFASSKMLSEQTVWRWYRPRRPRFALNTGSLISIKELEKADQVERLDAPPLETDMDPCEDDTEDAAAGPAHPTLRTRNLTMIYLLFLAEAIMASSLSAQVAVLVPSATGCMNMDASFLRSIFECAYFAGSSSGVFWGWSADRVGRRTVALIGLAGMVVCCISMGFATTFIAFALLRFTAGAISAAVTIAGLAMLADVTQGSKGRAHVVARLPMIAFCGSLGPLAANSIRRLSERQGLELLEKYPGLSGQLACASLVGMIALAEALLLEETLPNESSNTVAHEKSHDCEKAAFLGQSLPSPSDDSLTLVEALRDQPATPLPSRLTTTQLLTAPSVLVLLASFATLSLHSTAFDLLLPHISHTASHNGGLGLPCSWLGTIKLVIAFCAAGRILKFVPRVIERVSLLKMYRRMSWAFPVLYTIIPLAGLVVSCTGVPPAAAAFFSTVAMLVKATLTGAAQVLVLLLILSAAPDAQSTGTTIGVLSIAELFKALAVGVSGISYYLSDAYSMQVVNGSLWAGLALTALAGAVVTRKLRETPRVCTDIPEACLVWQGMFDAESDEEVSF</sequence>
<dbReference type="PANTHER" id="PTHR23504">
    <property type="entry name" value="MAJOR FACILITATOR SUPERFAMILY DOMAIN-CONTAINING PROTEIN 10"/>
    <property type="match status" value="1"/>
</dbReference>
<comment type="caution">
    <text evidence="7">The sequence shown here is derived from an EMBL/GenBank/DDBJ whole genome shotgun (WGS) entry which is preliminary data.</text>
</comment>
<dbReference type="EMBL" id="NAJQ01000714">
    <property type="protein sequence ID" value="TKA65682.1"/>
    <property type="molecule type" value="Genomic_DNA"/>
</dbReference>
<dbReference type="OrthoDB" id="419616at2759"/>
<name>A0A4U0WQK0_9PEZI</name>
<feature type="transmembrane region" description="Helical" evidence="6">
    <location>
        <begin position="283"/>
        <end position="305"/>
    </location>
</feature>
<dbReference type="InterPro" id="IPR036291">
    <property type="entry name" value="NAD(P)-bd_dom_sf"/>
</dbReference>
<keyword evidence="4 6" id="KW-1133">Transmembrane helix</keyword>
<evidence type="ECO:0000256" key="1">
    <source>
        <dbReference type="ARBA" id="ARBA00004141"/>
    </source>
</evidence>
<feature type="transmembrane region" description="Helical" evidence="6">
    <location>
        <begin position="678"/>
        <end position="702"/>
    </location>
</feature>
<evidence type="ECO:0000256" key="6">
    <source>
        <dbReference type="SAM" id="Phobius"/>
    </source>
</evidence>
<feature type="transmembrane region" description="Helical" evidence="6">
    <location>
        <begin position="708"/>
        <end position="729"/>
    </location>
</feature>
<gene>
    <name evidence="7" type="ORF">B0A55_09756</name>
</gene>
<dbReference type="SUPFAM" id="SSF103473">
    <property type="entry name" value="MFS general substrate transporter"/>
    <property type="match status" value="1"/>
</dbReference>
<dbReference type="PANTHER" id="PTHR23504:SF6">
    <property type="entry name" value="MULTIDRUG TRANSPORTER, PUTATIVE (AFU_ORTHOLOGUE AFUA_4G08740)-RELATED"/>
    <property type="match status" value="1"/>
</dbReference>
<dbReference type="Pfam" id="PF07690">
    <property type="entry name" value="MFS_1"/>
    <property type="match status" value="1"/>
</dbReference>
<proteinExistence type="predicted"/>
<keyword evidence="3 6" id="KW-0812">Transmembrane</keyword>
<evidence type="ECO:0000256" key="3">
    <source>
        <dbReference type="ARBA" id="ARBA00022692"/>
    </source>
</evidence>
<dbReference type="GO" id="GO:0022857">
    <property type="term" value="F:transmembrane transporter activity"/>
    <property type="evidence" value="ECO:0007669"/>
    <property type="project" value="InterPro"/>
</dbReference>
<feature type="transmembrane region" description="Helical" evidence="6">
    <location>
        <begin position="569"/>
        <end position="592"/>
    </location>
</feature>
<protein>
    <recommendedName>
        <fullName evidence="9">Major facilitator superfamily (MFS) profile domain-containing protein</fullName>
    </recommendedName>
</protein>
<keyword evidence="2" id="KW-0813">Transport</keyword>
<evidence type="ECO:0000313" key="8">
    <source>
        <dbReference type="Proteomes" id="UP000309340"/>
    </source>
</evidence>
<dbReference type="Gene3D" id="1.20.1250.20">
    <property type="entry name" value="MFS general substrate transporter like domains"/>
    <property type="match status" value="1"/>
</dbReference>
<evidence type="ECO:0000256" key="4">
    <source>
        <dbReference type="ARBA" id="ARBA00022989"/>
    </source>
</evidence>
<feature type="transmembrane region" description="Helical" evidence="6">
    <location>
        <begin position="378"/>
        <end position="396"/>
    </location>
</feature>
<feature type="transmembrane region" description="Helical" evidence="6">
    <location>
        <begin position="641"/>
        <end position="666"/>
    </location>
</feature>
<evidence type="ECO:0000256" key="5">
    <source>
        <dbReference type="ARBA" id="ARBA00023136"/>
    </source>
</evidence>
<dbReference type="AlphaFoldDB" id="A0A4U0WQK0"/>
<dbReference type="Proteomes" id="UP000309340">
    <property type="component" value="Unassembled WGS sequence"/>
</dbReference>
<dbReference type="Gene3D" id="3.40.50.720">
    <property type="entry name" value="NAD(P)-binding Rossmann-like Domain"/>
    <property type="match status" value="2"/>
</dbReference>
<dbReference type="SUPFAM" id="SSF51735">
    <property type="entry name" value="NAD(P)-binding Rossmann-fold domains"/>
    <property type="match status" value="1"/>
</dbReference>
<dbReference type="STRING" id="329884.A0A4U0WQK0"/>
<feature type="transmembrane region" description="Helical" evidence="6">
    <location>
        <begin position="613"/>
        <end position="635"/>
    </location>
</feature>